<accession>A0A9D4BZ20</accession>
<protein>
    <recommendedName>
        <fullName evidence="4">Agenet domain-containing protein</fullName>
    </recommendedName>
</protein>
<feature type="compositionally biased region" description="Basic and acidic residues" evidence="1">
    <location>
        <begin position="37"/>
        <end position="61"/>
    </location>
</feature>
<proteinExistence type="predicted"/>
<gene>
    <name evidence="2" type="ORF">DPMN_073431</name>
</gene>
<dbReference type="Gene3D" id="2.30.30.140">
    <property type="match status" value="1"/>
</dbReference>
<feature type="region of interest" description="Disordered" evidence="1">
    <location>
        <begin position="20"/>
        <end position="61"/>
    </location>
</feature>
<evidence type="ECO:0008006" key="4">
    <source>
        <dbReference type="Google" id="ProtNLM"/>
    </source>
</evidence>
<organism evidence="2 3">
    <name type="scientific">Dreissena polymorpha</name>
    <name type="common">Zebra mussel</name>
    <name type="synonym">Mytilus polymorpha</name>
    <dbReference type="NCBI Taxonomy" id="45954"/>
    <lineage>
        <taxon>Eukaryota</taxon>
        <taxon>Metazoa</taxon>
        <taxon>Spiralia</taxon>
        <taxon>Lophotrochozoa</taxon>
        <taxon>Mollusca</taxon>
        <taxon>Bivalvia</taxon>
        <taxon>Autobranchia</taxon>
        <taxon>Heteroconchia</taxon>
        <taxon>Euheterodonta</taxon>
        <taxon>Imparidentia</taxon>
        <taxon>Neoheterodontei</taxon>
        <taxon>Myida</taxon>
        <taxon>Dreissenoidea</taxon>
        <taxon>Dreissenidae</taxon>
        <taxon>Dreissena</taxon>
    </lineage>
</organism>
<dbReference type="Proteomes" id="UP000828390">
    <property type="component" value="Unassembled WGS sequence"/>
</dbReference>
<keyword evidence="3" id="KW-1185">Reference proteome</keyword>
<evidence type="ECO:0000313" key="2">
    <source>
        <dbReference type="EMBL" id="KAH3713634.1"/>
    </source>
</evidence>
<dbReference type="EMBL" id="JAIWYP010000014">
    <property type="protein sequence ID" value="KAH3713634.1"/>
    <property type="molecule type" value="Genomic_DNA"/>
</dbReference>
<evidence type="ECO:0000313" key="3">
    <source>
        <dbReference type="Proteomes" id="UP000828390"/>
    </source>
</evidence>
<sequence>MVNSECGGWTVHELLKTKSKSGQKVKGALKATATKTPPEKDSNSPQNVDKDVNTDESEKKSIHVEEGDFCAAVFEQEWYIGRVSEIDKSEDRVEINFMEEIGTRETSFRWPTKADIAWIPAQDILMKVPEPYASGSRKRLYKLGNEITDLLEELCKRNVSASYEKELN</sequence>
<reference evidence="2" key="2">
    <citation type="submission" date="2020-11" db="EMBL/GenBank/DDBJ databases">
        <authorList>
            <person name="McCartney M.A."/>
            <person name="Auch B."/>
            <person name="Kono T."/>
            <person name="Mallez S."/>
            <person name="Becker A."/>
            <person name="Gohl D.M."/>
            <person name="Silverstein K.A.T."/>
            <person name="Koren S."/>
            <person name="Bechman K.B."/>
            <person name="Herman A."/>
            <person name="Abrahante J.E."/>
            <person name="Garbe J."/>
        </authorList>
    </citation>
    <scope>NUCLEOTIDE SEQUENCE</scope>
    <source>
        <strain evidence="2">Duluth1</strain>
        <tissue evidence="2">Whole animal</tissue>
    </source>
</reference>
<name>A0A9D4BZ20_DREPO</name>
<comment type="caution">
    <text evidence="2">The sequence shown here is derived from an EMBL/GenBank/DDBJ whole genome shotgun (WGS) entry which is preliminary data.</text>
</comment>
<reference evidence="2" key="1">
    <citation type="journal article" date="2019" name="bioRxiv">
        <title>The Genome of the Zebra Mussel, Dreissena polymorpha: A Resource for Invasive Species Research.</title>
        <authorList>
            <person name="McCartney M.A."/>
            <person name="Auch B."/>
            <person name="Kono T."/>
            <person name="Mallez S."/>
            <person name="Zhang Y."/>
            <person name="Obille A."/>
            <person name="Becker A."/>
            <person name="Abrahante J.E."/>
            <person name="Garbe J."/>
            <person name="Badalamenti J.P."/>
            <person name="Herman A."/>
            <person name="Mangelson H."/>
            <person name="Liachko I."/>
            <person name="Sullivan S."/>
            <person name="Sone E.D."/>
            <person name="Koren S."/>
            <person name="Silverstein K.A.T."/>
            <person name="Beckman K.B."/>
            <person name="Gohl D.M."/>
        </authorList>
    </citation>
    <scope>NUCLEOTIDE SEQUENCE</scope>
    <source>
        <strain evidence="2">Duluth1</strain>
        <tissue evidence="2">Whole animal</tissue>
    </source>
</reference>
<evidence type="ECO:0000256" key="1">
    <source>
        <dbReference type="SAM" id="MobiDB-lite"/>
    </source>
</evidence>
<dbReference type="AlphaFoldDB" id="A0A9D4BZ20"/>